<dbReference type="Proteomes" id="UP000607653">
    <property type="component" value="Unassembled WGS sequence"/>
</dbReference>
<evidence type="ECO:0000313" key="2">
    <source>
        <dbReference type="Proteomes" id="UP000607653"/>
    </source>
</evidence>
<proteinExistence type="predicted"/>
<dbReference type="AlphaFoldDB" id="A0A822YD22"/>
<protein>
    <submittedName>
        <fullName evidence="1">Uncharacterized protein</fullName>
    </submittedName>
</protein>
<organism evidence="1 2">
    <name type="scientific">Nelumbo nucifera</name>
    <name type="common">Sacred lotus</name>
    <dbReference type="NCBI Taxonomy" id="4432"/>
    <lineage>
        <taxon>Eukaryota</taxon>
        <taxon>Viridiplantae</taxon>
        <taxon>Streptophyta</taxon>
        <taxon>Embryophyta</taxon>
        <taxon>Tracheophyta</taxon>
        <taxon>Spermatophyta</taxon>
        <taxon>Magnoliopsida</taxon>
        <taxon>Proteales</taxon>
        <taxon>Nelumbonaceae</taxon>
        <taxon>Nelumbo</taxon>
    </lineage>
</organism>
<name>A0A822YD22_NELNU</name>
<keyword evidence="2" id="KW-1185">Reference proteome</keyword>
<gene>
    <name evidence="1" type="ORF">HUJ06_030424</name>
</gene>
<comment type="caution">
    <text evidence="1">The sequence shown here is derived from an EMBL/GenBank/DDBJ whole genome shotgun (WGS) entry which is preliminary data.</text>
</comment>
<reference evidence="1 2" key="1">
    <citation type="journal article" date="2020" name="Mol. Biol. Evol.">
        <title>Distinct Expression and Methylation Patterns for Genes with Different Fates following a Single Whole-Genome Duplication in Flowering Plants.</title>
        <authorList>
            <person name="Shi T."/>
            <person name="Rahmani R.S."/>
            <person name="Gugger P.F."/>
            <person name="Wang M."/>
            <person name="Li H."/>
            <person name="Zhang Y."/>
            <person name="Li Z."/>
            <person name="Wang Q."/>
            <person name="Van de Peer Y."/>
            <person name="Marchal K."/>
            <person name="Chen J."/>
        </authorList>
    </citation>
    <scope>NUCLEOTIDE SEQUENCE [LARGE SCALE GENOMIC DNA]</scope>
    <source>
        <tissue evidence="1">Leaf</tissue>
    </source>
</reference>
<accession>A0A822YD22</accession>
<sequence length="39" mass="4737">MIIFKNRKITMIQNDKRRLWQEWINVEDLTAAGSTKLHH</sequence>
<dbReference type="EMBL" id="DUZY01000002">
    <property type="protein sequence ID" value="DAD28956.1"/>
    <property type="molecule type" value="Genomic_DNA"/>
</dbReference>
<evidence type="ECO:0000313" key="1">
    <source>
        <dbReference type="EMBL" id="DAD28956.1"/>
    </source>
</evidence>